<evidence type="ECO:0000313" key="1">
    <source>
        <dbReference type="EMBL" id="ADH69835.1"/>
    </source>
</evidence>
<name>D7AX65_NOCDD</name>
<sequence>MNRRTDWRTRLAAGLAFLDHLLCQTDSLVSAWLDIRPVRHTLADAAAWTGRTWRTHLDRAHIRKYGPGRGLIAVVINRPTTETTEETR</sequence>
<dbReference type="OrthoDB" id="3430658at2"/>
<protein>
    <submittedName>
        <fullName evidence="1">Uncharacterized protein</fullName>
    </submittedName>
</protein>
<evidence type="ECO:0000313" key="2">
    <source>
        <dbReference type="Proteomes" id="UP000002219"/>
    </source>
</evidence>
<reference evidence="1 2" key="1">
    <citation type="journal article" date="2010" name="Stand. Genomic Sci.">
        <title>Complete genome sequence of Nocardiopsis dassonvillei type strain (IMRU 509).</title>
        <authorList>
            <person name="Sun H."/>
            <person name="Lapidus A."/>
            <person name="Nolan M."/>
            <person name="Lucas S."/>
            <person name="Del Rio T.G."/>
            <person name="Tice H."/>
            <person name="Cheng J.F."/>
            <person name="Tapia R."/>
            <person name="Han C."/>
            <person name="Goodwin L."/>
            <person name="Pitluck S."/>
            <person name="Pagani I."/>
            <person name="Ivanova N."/>
            <person name="Mavromatis K."/>
            <person name="Mikhailova N."/>
            <person name="Pati A."/>
            <person name="Chen A."/>
            <person name="Palaniappan K."/>
            <person name="Land M."/>
            <person name="Hauser L."/>
            <person name="Chang Y.J."/>
            <person name="Jeffries C.D."/>
            <person name="Djao O.D."/>
            <person name="Rohde M."/>
            <person name="Sikorski J."/>
            <person name="Goker M."/>
            <person name="Woyke T."/>
            <person name="Bristow J."/>
            <person name="Eisen J.A."/>
            <person name="Markowitz V."/>
            <person name="Hugenholtz P."/>
            <person name="Kyrpides N.C."/>
            <person name="Klenk H.P."/>
        </authorList>
    </citation>
    <scope>NUCLEOTIDE SEQUENCE [LARGE SCALE GENOMIC DNA]</scope>
    <source>
        <strain evidence="2">ATCC 23218 / DSM 43111 / CIP 107115 / JCM 7437 / KCTC 9190 / NBRC 14626 / NCTC 10488 / NRRL B-5397 / IMRU 509</strain>
    </source>
</reference>
<dbReference type="RefSeq" id="WP_013155442.1">
    <property type="nucleotide sequence ID" value="NC_014210.1"/>
</dbReference>
<accession>D7AX65</accession>
<dbReference type="AlphaFoldDB" id="D7AX65"/>
<dbReference type="HOGENOM" id="CLU_2465928_0_0_11"/>
<dbReference type="STRING" id="446468.Ndas_4446"/>
<organism evidence="1 2">
    <name type="scientific">Nocardiopsis dassonvillei (strain ATCC 23218 / DSM 43111 / CIP 107115 / JCM 7437 / KCTC 9190 / NBRC 14626 / NCTC 10488 / NRRL B-5397 / IMRU 509)</name>
    <name type="common">Actinomadura dassonvillei</name>
    <dbReference type="NCBI Taxonomy" id="446468"/>
    <lineage>
        <taxon>Bacteria</taxon>
        <taxon>Bacillati</taxon>
        <taxon>Actinomycetota</taxon>
        <taxon>Actinomycetes</taxon>
        <taxon>Streptosporangiales</taxon>
        <taxon>Nocardiopsidaceae</taxon>
        <taxon>Nocardiopsis</taxon>
    </lineage>
</organism>
<gene>
    <name evidence="1" type="ordered locus">Ndas_4446</name>
</gene>
<dbReference type="Proteomes" id="UP000002219">
    <property type="component" value="Chromosome 1"/>
</dbReference>
<dbReference type="GeneID" id="91486985"/>
<dbReference type="EMBL" id="CP002040">
    <property type="protein sequence ID" value="ADH69835.1"/>
    <property type="molecule type" value="Genomic_DNA"/>
</dbReference>
<keyword evidence="2" id="KW-1185">Reference proteome</keyword>
<proteinExistence type="predicted"/>
<dbReference type="KEGG" id="nda:Ndas_4446"/>